<organism evidence="1 2">
    <name type="scientific">Nibea albiflora</name>
    <name type="common">Yellow drum</name>
    <name type="synonym">Corvina albiflora</name>
    <dbReference type="NCBI Taxonomy" id="240163"/>
    <lineage>
        <taxon>Eukaryota</taxon>
        <taxon>Metazoa</taxon>
        <taxon>Chordata</taxon>
        <taxon>Craniata</taxon>
        <taxon>Vertebrata</taxon>
        <taxon>Euteleostomi</taxon>
        <taxon>Actinopterygii</taxon>
        <taxon>Neopterygii</taxon>
        <taxon>Teleostei</taxon>
        <taxon>Neoteleostei</taxon>
        <taxon>Acanthomorphata</taxon>
        <taxon>Eupercaria</taxon>
        <taxon>Sciaenidae</taxon>
        <taxon>Nibea</taxon>
    </lineage>
</organism>
<comment type="caution">
    <text evidence="1">The sequence shown here is derived from an EMBL/GenBank/DDBJ whole genome shotgun (WGS) entry which is preliminary data.</text>
</comment>
<protein>
    <submittedName>
        <fullName evidence="1">Serine/threonine-protein kinase pim-1</fullName>
    </submittedName>
</protein>
<keyword evidence="2" id="KW-1185">Reference proteome</keyword>
<dbReference type="Proteomes" id="UP000805704">
    <property type="component" value="Chromosome 19"/>
</dbReference>
<reference evidence="1" key="1">
    <citation type="submission" date="2020-04" db="EMBL/GenBank/DDBJ databases">
        <title>A chromosome-scale assembly and high-density genetic map of the yellow drum (Nibea albiflora) genome.</title>
        <authorList>
            <person name="Xu D."/>
            <person name="Zhang W."/>
            <person name="Chen R."/>
            <person name="Tan P."/>
            <person name="Wang L."/>
            <person name="Song H."/>
            <person name="Tian L."/>
            <person name="Zhu Q."/>
            <person name="Wang B."/>
        </authorList>
    </citation>
    <scope>NUCLEOTIDE SEQUENCE</scope>
    <source>
        <strain evidence="1">ZJHYS-2018</strain>
    </source>
</reference>
<sequence>MSKSPPRNTSEKNVHQRVKRKVREDGEGPSKTKKRSFDIVDDGEMASSSGDTGREKKRQKKYMPQESEASSMDGQTRRGKRKASPATKKPQRKKTRTSKSPPQNTPEKNINRRGKRKVREDGEESSKPKKKKGAFNIVDDGEMASSSADTGRDRSRTFKEVERKNKRKTSSDGGKPKGRRKKSVDILETVNAQGDTFEAKYVQGKKLGKGGCGSVAIKHIPNSNVFCKHVDNNGKQISAEVAIMLKLMEGRTGVGSSVAVSLLDWYDLGQELILVMERPVPSTDLLKYVQGNGGSIEEKVAKIIVKQLVDAAKELEDKRIFHRDIKVENILIETSSRTPRLRLIDFGLSCFVKESSRYHIFYGTPDHIPPEWYSSNTYHAGSTTVWQVGVVLYESVHRKNNFVTKKFTRNRQRISNKLSKKCQDFLKDCLAKNPEDRPSLEQLQQHPWLR</sequence>
<name>A0ACB7F3D9_NIBAL</name>
<dbReference type="EMBL" id="CM024807">
    <property type="protein sequence ID" value="KAG8008473.1"/>
    <property type="molecule type" value="Genomic_DNA"/>
</dbReference>
<accession>A0ACB7F3D9</accession>
<evidence type="ECO:0000313" key="2">
    <source>
        <dbReference type="Proteomes" id="UP000805704"/>
    </source>
</evidence>
<keyword evidence="1" id="KW-0808">Transferase</keyword>
<gene>
    <name evidence="1" type="primary">PIM1</name>
    <name evidence="1" type="ORF">GBF38_019642</name>
</gene>
<proteinExistence type="predicted"/>
<evidence type="ECO:0000313" key="1">
    <source>
        <dbReference type="EMBL" id="KAG8008473.1"/>
    </source>
</evidence>
<keyword evidence="1" id="KW-0418">Kinase</keyword>